<comment type="subcellular location">
    <subcellularLocation>
        <location evidence="5">Cell membrane</location>
        <topology evidence="5">Multi-pass membrane protein</topology>
    </subcellularLocation>
    <subcellularLocation>
        <location evidence="1">Membrane</location>
        <topology evidence="1">Multi-pass membrane protein</topology>
    </subcellularLocation>
</comment>
<comment type="caution">
    <text evidence="5">Lacks conserved residue(s) required for the propagation of feature annotation.</text>
</comment>
<keyword evidence="5" id="KW-0653">Protein transport</keyword>
<dbReference type="GO" id="GO:0009977">
    <property type="term" value="F:proton motive force dependent protein transmembrane transporter activity"/>
    <property type="evidence" value="ECO:0007669"/>
    <property type="project" value="TreeGrafter"/>
</dbReference>
<reference evidence="6" key="2">
    <citation type="submission" date="2022-10" db="EMBL/GenBank/DDBJ databases">
        <authorList>
            <person name="Aronson H.S."/>
        </authorList>
    </citation>
    <scope>NUCLEOTIDE SEQUENCE</scope>
    <source>
        <strain evidence="6">RS19-109</strain>
    </source>
</reference>
<dbReference type="InterPro" id="IPR002033">
    <property type="entry name" value="TatC"/>
</dbReference>
<dbReference type="PANTHER" id="PTHR30371:SF0">
    <property type="entry name" value="SEC-INDEPENDENT PROTEIN TRANSLOCASE PROTEIN TATC, CHLOROPLASTIC-RELATED"/>
    <property type="match status" value="1"/>
</dbReference>
<dbReference type="Pfam" id="PF00902">
    <property type="entry name" value="TatC"/>
    <property type="match status" value="1"/>
</dbReference>
<evidence type="ECO:0000256" key="2">
    <source>
        <dbReference type="ARBA" id="ARBA00022692"/>
    </source>
</evidence>
<keyword evidence="3 5" id="KW-1133">Transmembrane helix</keyword>
<feature type="transmembrane region" description="Helical" evidence="5">
    <location>
        <begin position="20"/>
        <end position="41"/>
    </location>
</feature>
<feature type="transmembrane region" description="Helical" evidence="5">
    <location>
        <begin position="146"/>
        <end position="166"/>
    </location>
</feature>
<comment type="similarity">
    <text evidence="5">Belongs to the TatC family.</text>
</comment>
<reference evidence="6" key="1">
    <citation type="journal article" date="2022" name="bioRxiv">
        <title>Thiovibrio frasassiensisgen. nov., sp. nov., an autotrophic, elemental sulfur disproportionating bacterium isolated from sulfidic karst sediment, and proposal of Thiovibrionaceae fam. nov.</title>
        <authorList>
            <person name="Aronson H."/>
            <person name="Thomas C."/>
            <person name="Bhattacharyya M."/>
            <person name="Eckstein S."/>
            <person name="Jensen S."/>
            <person name="Barco R."/>
            <person name="Macalady J."/>
            <person name="Amend J."/>
        </authorList>
    </citation>
    <scope>NUCLEOTIDE SEQUENCE</scope>
    <source>
        <strain evidence="6">RS19-109</strain>
    </source>
</reference>
<dbReference type="PROSITE" id="PS51257">
    <property type="entry name" value="PROKAR_LIPOPROTEIN"/>
    <property type="match status" value="1"/>
</dbReference>
<keyword evidence="5" id="KW-1003">Cell membrane</keyword>
<dbReference type="RefSeq" id="WP_307633833.1">
    <property type="nucleotide sequence ID" value="NZ_JAPHEH010000001.1"/>
</dbReference>
<dbReference type="GO" id="GO:0033281">
    <property type="term" value="C:TAT protein transport complex"/>
    <property type="evidence" value="ECO:0007669"/>
    <property type="project" value="UniProtKB-UniRule"/>
</dbReference>
<feature type="transmembrane region" description="Helical" evidence="5">
    <location>
        <begin position="97"/>
        <end position="126"/>
    </location>
</feature>
<evidence type="ECO:0000313" key="7">
    <source>
        <dbReference type="Proteomes" id="UP001154240"/>
    </source>
</evidence>
<evidence type="ECO:0000256" key="4">
    <source>
        <dbReference type="ARBA" id="ARBA00023136"/>
    </source>
</evidence>
<dbReference type="EMBL" id="JAPHEH010000001">
    <property type="protein sequence ID" value="MDG4476868.1"/>
    <property type="molecule type" value="Genomic_DNA"/>
</dbReference>
<evidence type="ECO:0000256" key="1">
    <source>
        <dbReference type="ARBA" id="ARBA00004141"/>
    </source>
</evidence>
<name>A0A9X4MIA5_9BACT</name>
<keyword evidence="5" id="KW-0811">Translocation</keyword>
<sequence>MDTTIQRIAIIIKDLRRALLSVAIAMLLGCLGFYSISHRLLTGIQTHLHQKLAFFTVAEPFLAHLTIALAMTIFTIMPMLSYFIWRALAKPFTLSRTVIFWFVLFTCFLFYSGTSFCYFITLPYGIDFLLGFQTEQLRPVISISDFVSFVAIFVLAFGLIFELPIFMIFMAKIKILPRSFFEKNRRYAVLVISVIASLLTPTPDIFNMLLMGVPLYMLYEVGIIVLKLLRIA</sequence>
<evidence type="ECO:0000313" key="6">
    <source>
        <dbReference type="EMBL" id="MDG4476868.1"/>
    </source>
</evidence>
<dbReference type="GO" id="GO:0065002">
    <property type="term" value="P:intracellular protein transmembrane transport"/>
    <property type="evidence" value="ECO:0007669"/>
    <property type="project" value="TreeGrafter"/>
</dbReference>
<keyword evidence="2 5" id="KW-0812">Transmembrane</keyword>
<dbReference type="Proteomes" id="UP001154240">
    <property type="component" value="Unassembled WGS sequence"/>
</dbReference>
<accession>A0A9X4MIA5</accession>
<dbReference type="GO" id="GO:0043953">
    <property type="term" value="P:protein transport by the Tat complex"/>
    <property type="evidence" value="ECO:0007669"/>
    <property type="project" value="UniProtKB-UniRule"/>
</dbReference>
<dbReference type="HAMAP" id="MF_00902">
    <property type="entry name" value="TatC"/>
    <property type="match status" value="1"/>
</dbReference>
<keyword evidence="7" id="KW-1185">Reference proteome</keyword>
<protein>
    <recommendedName>
        <fullName evidence="5">Sec-independent protein translocase protein TatC</fullName>
    </recommendedName>
</protein>
<comment type="subunit">
    <text evidence="5">Forms a complex with TatA.</text>
</comment>
<feature type="transmembrane region" description="Helical" evidence="5">
    <location>
        <begin position="187"/>
        <end position="203"/>
    </location>
</feature>
<feature type="transmembrane region" description="Helical" evidence="5">
    <location>
        <begin position="61"/>
        <end position="85"/>
    </location>
</feature>
<comment type="function">
    <text evidence="5">Part of the twin-arginine translocation (Tat) system that transports large folded proteins containing a characteristic twin-arginine motif in their signal peptide across membranes.</text>
</comment>
<organism evidence="6 7">
    <name type="scientific">Thiovibrio frasassiensis</name>
    <dbReference type="NCBI Taxonomy" id="2984131"/>
    <lineage>
        <taxon>Bacteria</taxon>
        <taxon>Pseudomonadati</taxon>
        <taxon>Thermodesulfobacteriota</taxon>
        <taxon>Desulfobulbia</taxon>
        <taxon>Desulfobulbales</taxon>
        <taxon>Thiovibrionaceae</taxon>
        <taxon>Thiovibrio</taxon>
    </lineage>
</organism>
<keyword evidence="4 5" id="KW-0472">Membrane</keyword>
<dbReference type="PRINTS" id="PR01840">
    <property type="entry name" value="TATCFAMILY"/>
</dbReference>
<keyword evidence="5" id="KW-0813">Transport</keyword>
<gene>
    <name evidence="5" type="primary">tatC</name>
    <name evidence="6" type="ORF">OLX77_11955</name>
</gene>
<evidence type="ECO:0000256" key="5">
    <source>
        <dbReference type="HAMAP-Rule" id="MF_00902"/>
    </source>
</evidence>
<proteinExistence type="inferred from homology"/>
<comment type="caution">
    <text evidence="6">The sequence shown here is derived from an EMBL/GenBank/DDBJ whole genome shotgun (WGS) entry which is preliminary data.</text>
</comment>
<dbReference type="AlphaFoldDB" id="A0A9X4MIA5"/>
<evidence type="ECO:0000256" key="3">
    <source>
        <dbReference type="ARBA" id="ARBA00022989"/>
    </source>
</evidence>
<dbReference type="PANTHER" id="PTHR30371">
    <property type="entry name" value="SEC-INDEPENDENT PROTEIN TRANSLOCASE PROTEIN TATC"/>
    <property type="match status" value="1"/>
</dbReference>